<evidence type="ECO:0000256" key="5">
    <source>
        <dbReference type="ARBA" id="ARBA00022705"/>
    </source>
</evidence>
<evidence type="ECO:0000256" key="4">
    <source>
        <dbReference type="ARBA" id="ARBA00022695"/>
    </source>
</evidence>
<evidence type="ECO:0000313" key="15">
    <source>
        <dbReference type="Proteomes" id="UP000039865"/>
    </source>
</evidence>
<keyword evidence="7" id="KW-0227">DNA damage</keyword>
<dbReference type="InterPro" id="IPR043502">
    <property type="entry name" value="DNA/RNA_pol_sf"/>
</dbReference>
<dbReference type="Gene3D" id="3.40.1170.60">
    <property type="match status" value="1"/>
</dbReference>
<dbReference type="HAMAP" id="MF_01113">
    <property type="entry name" value="DNApol_IV"/>
    <property type="match status" value="1"/>
</dbReference>
<keyword evidence="15" id="KW-1185">Reference proteome</keyword>
<feature type="compositionally biased region" description="Polar residues" evidence="12">
    <location>
        <begin position="751"/>
        <end position="762"/>
    </location>
</feature>
<dbReference type="PANTHER" id="PTHR11076">
    <property type="entry name" value="DNA REPAIR POLYMERASE UMUC / TRANSFERASE FAMILY MEMBER"/>
    <property type="match status" value="1"/>
</dbReference>
<evidence type="ECO:0000256" key="1">
    <source>
        <dbReference type="ARBA" id="ARBA00012417"/>
    </source>
</evidence>
<keyword evidence="8" id="KW-0460">Magnesium</keyword>
<dbReference type="EC" id="2.7.7.7" evidence="1"/>
<keyword evidence="5" id="KW-0235">DNA replication</keyword>
<dbReference type="Pfam" id="PF11799">
    <property type="entry name" value="IMS_C"/>
    <property type="match status" value="1"/>
</dbReference>
<evidence type="ECO:0000256" key="3">
    <source>
        <dbReference type="ARBA" id="ARBA00022679"/>
    </source>
</evidence>
<dbReference type="OrthoDB" id="1747274at2759"/>
<dbReference type="Gene3D" id="3.30.1490.100">
    <property type="entry name" value="DNA polymerase, Y-family, little finger domain"/>
    <property type="match status" value="1"/>
</dbReference>
<dbReference type="FunFam" id="3.30.1490.100:FF:000004">
    <property type="entry name" value="DNA polymerase IV"/>
    <property type="match status" value="1"/>
</dbReference>
<keyword evidence="3" id="KW-0808">Transferase</keyword>
<dbReference type="InterPro" id="IPR022880">
    <property type="entry name" value="DNApol_IV"/>
</dbReference>
<evidence type="ECO:0000256" key="7">
    <source>
        <dbReference type="ARBA" id="ARBA00022763"/>
    </source>
</evidence>
<dbReference type="SUPFAM" id="SSF56672">
    <property type="entry name" value="DNA/RNA polymerases"/>
    <property type="match status" value="1"/>
</dbReference>
<dbReference type="PANTHER" id="PTHR11076:SF33">
    <property type="entry name" value="DNA POLYMERASE KAPPA"/>
    <property type="match status" value="1"/>
</dbReference>
<evidence type="ECO:0000256" key="9">
    <source>
        <dbReference type="ARBA" id="ARBA00022932"/>
    </source>
</evidence>
<evidence type="ECO:0000256" key="12">
    <source>
        <dbReference type="SAM" id="MobiDB-lite"/>
    </source>
</evidence>
<dbReference type="Gene3D" id="3.30.70.270">
    <property type="match status" value="2"/>
</dbReference>
<dbReference type="GO" id="GO:0046872">
    <property type="term" value="F:metal ion binding"/>
    <property type="evidence" value="ECO:0007669"/>
    <property type="project" value="UniProtKB-KW"/>
</dbReference>
<dbReference type="GO" id="GO:0006260">
    <property type="term" value="P:DNA replication"/>
    <property type="evidence" value="ECO:0007669"/>
    <property type="project" value="UniProtKB-KW"/>
</dbReference>
<keyword evidence="6" id="KW-0479">Metal-binding</keyword>
<keyword evidence="9" id="KW-0239">DNA-directed DNA polymerase</keyword>
<reference evidence="14 15" key="1">
    <citation type="submission" date="2014-06" db="EMBL/GenBank/DDBJ databases">
        <authorList>
            <person name="Swart Estienne"/>
        </authorList>
    </citation>
    <scope>NUCLEOTIDE SEQUENCE [LARGE SCALE GENOMIC DNA]</scope>
    <source>
        <strain evidence="14 15">130c</strain>
    </source>
</reference>
<dbReference type="Pfam" id="PF00817">
    <property type="entry name" value="IMS"/>
    <property type="match status" value="1"/>
</dbReference>
<feature type="compositionally biased region" description="Basic residues" evidence="12">
    <location>
        <begin position="763"/>
        <end position="772"/>
    </location>
</feature>
<accession>A0A078AHU8</accession>
<dbReference type="Gene3D" id="1.10.150.810">
    <property type="match status" value="1"/>
</dbReference>
<dbReference type="GO" id="GO:0042276">
    <property type="term" value="P:error-prone translesion synthesis"/>
    <property type="evidence" value="ECO:0007669"/>
    <property type="project" value="TreeGrafter"/>
</dbReference>
<dbReference type="InterPro" id="IPR036775">
    <property type="entry name" value="DNA_pol_Y-fam_lit_finger_sf"/>
</dbReference>
<dbReference type="CDD" id="cd03586">
    <property type="entry name" value="PolY_Pol_IV_kappa"/>
    <property type="match status" value="1"/>
</dbReference>
<dbReference type="GO" id="GO:0005634">
    <property type="term" value="C:nucleus"/>
    <property type="evidence" value="ECO:0007669"/>
    <property type="project" value="TreeGrafter"/>
</dbReference>
<dbReference type="FunFam" id="3.40.1170.60:FF:000012">
    <property type="entry name" value="Putative DNA-directed polymerase kappa"/>
    <property type="match status" value="1"/>
</dbReference>
<name>A0A078AHU8_STYLE</name>
<evidence type="ECO:0000313" key="14">
    <source>
        <dbReference type="EMBL" id="CDW81824.1"/>
    </source>
</evidence>
<feature type="region of interest" description="Disordered" evidence="12">
    <location>
        <begin position="737"/>
        <end position="778"/>
    </location>
</feature>
<feature type="region of interest" description="Disordered" evidence="12">
    <location>
        <begin position="618"/>
        <end position="670"/>
    </location>
</feature>
<organism evidence="14 15">
    <name type="scientific">Stylonychia lemnae</name>
    <name type="common">Ciliate</name>
    <dbReference type="NCBI Taxonomy" id="5949"/>
    <lineage>
        <taxon>Eukaryota</taxon>
        <taxon>Sar</taxon>
        <taxon>Alveolata</taxon>
        <taxon>Ciliophora</taxon>
        <taxon>Intramacronucleata</taxon>
        <taxon>Spirotrichea</taxon>
        <taxon>Stichotrichia</taxon>
        <taxon>Sporadotrichida</taxon>
        <taxon>Oxytrichidae</taxon>
        <taxon>Stylonychinae</taxon>
        <taxon>Stylonychia</taxon>
    </lineage>
</organism>
<dbReference type="GO" id="GO:0003684">
    <property type="term" value="F:damaged DNA binding"/>
    <property type="evidence" value="ECO:0007669"/>
    <property type="project" value="InterPro"/>
</dbReference>
<dbReference type="NCBIfam" id="NF002677">
    <property type="entry name" value="PRK02406.1"/>
    <property type="match status" value="1"/>
</dbReference>
<dbReference type="InterPro" id="IPR050116">
    <property type="entry name" value="DNA_polymerase-Y"/>
</dbReference>
<dbReference type="GO" id="GO:0006281">
    <property type="term" value="P:DNA repair"/>
    <property type="evidence" value="ECO:0007669"/>
    <property type="project" value="UniProtKB-KW"/>
</dbReference>
<dbReference type="InterPro" id="IPR043128">
    <property type="entry name" value="Rev_trsase/Diguanyl_cyclase"/>
</dbReference>
<dbReference type="Gene3D" id="1.10.150.20">
    <property type="entry name" value="5' to 3' exonuclease, C-terminal subdomain"/>
    <property type="match status" value="1"/>
</dbReference>
<keyword evidence="4" id="KW-0548">Nucleotidyltransferase</keyword>
<evidence type="ECO:0000259" key="13">
    <source>
        <dbReference type="PROSITE" id="PS50173"/>
    </source>
</evidence>
<feature type="compositionally biased region" description="Polar residues" evidence="12">
    <location>
        <begin position="630"/>
        <end position="661"/>
    </location>
</feature>
<evidence type="ECO:0000256" key="2">
    <source>
        <dbReference type="ARBA" id="ARBA00016178"/>
    </source>
</evidence>
<dbReference type="InterPro" id="IPR017961">
    <property type="entry name" value="DNA_pol_Y-fam_little_finger"/>
</dbReference>
<keyword evidence="10" id="KW-0234">DNA repair</keyword>
<protein>
    <recommendedName>
        <fullName evidence="2">DNA polymerase kappa</fullName>
        <ecNumber evidence="1">2.7.7.7</ecNumber>
    </recommendedName>
</protein>
<dbReference type="SUPFAM" id="SSF100879">
    <property type="entry name" value="Lesion bypass DNA polymerase (Y-family), little finger domain"/>
    <property type="match status" value="1"/>
</dbReference>
<dbReference type="InParanoid" id="A0A078AHU8"/>
<proteinExistence type="inferred from homology"/>
<comment type="catalytic activity">
    <reaction evidence="11">
        <text>DNA(n) + a 2'-deoxyribonucleoside 5'-triphosphate = DNA(n+1) + diphosphate</text>
        <dbReference type="Rhea" id="RHEA:22508"/>
        <dbReference type="Rhea" id="RHEA-COMP:17339"/>
        <dbReference type="Rhea" id="RHEA-COMP:17340"/>
        <dbReference type="ChEBI" id="CHEBI:33019"/>
        <dbReference type="ChEBI" id="CHEBI:61560"/>
        <dbReference type="ChEBI" id="CHEBI:173112"/>
        <dbReference type="EC" id="2.7.7.7"/>
    </reaction>
</comment>
<dbReference type="EMBL" id="CCKQ01010307">
    <property type="protein sequence ID" value="CDW81824.1"/>
    <property type="molecule type" value="Genomic_DNA"/>
</dbReference>
<sequence length="794" mass="90441">MKNSDSGSSLKSSKSYQQSSNNLDLQLECQDDSEIDILDVFYNNPSLLNSQNQIRKSQVNNAENSAQLQEFQLEFNENLDVDDLELTPTNNGCEVMQVKQTQKSNTKYPLMSQQSFNIEEGLDDLFLAEGDDFIESQDNLMNQGIVHEVQIDTTTVTKRRSDQPALHYVAHKAGMDDIDKDKIQQMIIDASKGSSYYTKEMERTQAAKEKAQTYKQKIDQCQKNQKSWDAAKKNVKSLINEIEKDRDYSRTWVHIDMDMFYAAVEIRDEPSLADVPLAIGGDSMISTANYVARKYGVRSAMPGFIARKLCPQLVFRDCNFKKYTEVSKVFKKILEEYDPSYESMGLDEANLDLTGYLMNHGLGTEEEKRQVALEIRTRINEATQLTCSAGIACNKMLAKICTDMNKPNGQYYLQPDKEAVMDFVNKLSVRKIPGIGRMTELVLQQFEIYTCQQVIEKATEIHLIFSEKTSYFLIRAALGISRNFHEEDDDDACQKSISVSTTFSPIHKLEQFKEKIKEICEDLAQRMDKRKLGGLTLTLELKSTQFELVNKSVQLKSYIWTQEDLTKHSHQILEQLWPYKAVRLLGVKMSHLKNLHEIKRDKSLSSFFNKGLSKDEYAQQQQKQLEQLGKRSQLNTGQSKKSNNVKITTPPTKKQGANSHVSGGLNSKNLSLDLNKQRKISAFVTKSSNVPAKNPLSDHDMKSNLNDSDINDQSVLIINDDEEKVEDVTEFETHQKIKSQTVQNTKKRTQPFGSPINTSNTKVKGKSKRIRKDSKASITGSIQSIKSFFQKKDQ</sequence>
<gene>
    <name evidence="14" type="primary">Contig14632.g15586</name>
    <name evidence="14" type="ORF">STYLEM_10848</name>
</gene>
<dbReference type="InterPro" id="IPR001126">
    <property type="entry name" value="UmuC"/>
</dbReference>
<evidence type="ECO:0000256" key="6">
    <source>
        <dbReference type="ARBA" id="ARBA00022723"/>
    </source>
</evidence>
<dbReference type="AlphaFoldDB" id="A0A078AHU8"/>
<feature type="domain" description="UmuC" evidence="13">
    <location>
        <begin position="252"/>
        <end position="436"/>
    </location>
</feature>
<evidence type="ECO:0000256" key="11">
    <source>
        <dbReference type="ARBA" id="ARBA00049244"/>
    </source>
</evidence>
<dbReference type="Proteomes" id="UP000039865">
    <property type="component" value="Unassembled WGS sequence"/>
</dbReference>
<evidence type="ECO:0000256" key="8">
    <source>
        <dbReference type="ARBA" id="ARBA00022842"/>
    </source>
</evidence>
<dbReference type="PROSITE" id="PS50173">
    <property type="entry name" value="UMUC"/>
    <property type="match status" value="1"/>
</dbReference>
<dbReference type="GO" id="GO:0003887">
    <property type="term" value="F:DNA-directed DNA polymerase activity"/>
    <property type="evidence" value="ECO:0007669"/>
    <property type="project" value="UniProtKB-KW"/>
</dbReference>
<evidence type="ECO:0000256" key="10">
    <source>
        <dbReference type="ARBA" id="ARBA00023204"/>
    </source>
</evidence>